<dbReference type="GO" id="GO:0016887">
    <property type="term" value="F:ATP hydrolysis activity"/>
    <property type="evidence" value="ECO:0007669"/>
    <property type="project" value="InterPro"/>
</dbReference>
<dbReference type="InterPro" id="IPR029067">
    <property type="entry name" value="CDC48_domain_2-like_sf"/>
</dbReference>
<dbReference type="Pfam" id="PF00004">
    <property type="entry name" value="AAA"/>
    <property type="match status" value="2"/>
</dbReference>
<sequence>MFGRNRGDSNPSSNSSPAANFAGGLVNKLPFNSNNTHQHKQTSNMSTPSRTFTVGNCPNNSYALANVVSVNPSDYADGSYISINDFFVFSTKHSRDTASGEIGMNGTQRFWGEFSVGQSVNVKPYDITNGGRDNTYAGTVNVEISFKMKNRATTIVYDQDELSKHFIKCFNTQILTPSQMLLFEFKGVIFEIRVQSIQPVDINNIEKALAVSTSVETKATLVPQTDINFFKGRDGLVQLKASVTRPRTDAIIRPDFKFEDMGVGGLDKEFSQIFRRAFASRIMPPGLIEKLGVKHVKGMLLYGPPGTGKTLIARKIGQMLNANEPKIVNGPEILSKYVGSSEENIRNLFKDAEAEYKSKGDESSLHIIIFDELDSVFKQRGSRGDGTGVADNVVNQLLAKMDGVDQLNNILVIGMTNRKDLIDNALLRPGRFEVQVEISLPDEDGRVQIFEIQTKNLKQSKSLAADVSLKELASMTKNFSGAEIEGLVRAATSFAVNSVVNIGEGKTKYNAKDLEAMKVTREHFLKALTEITPAFGVSEDDMKGCLEGGLYKFDHTTDQILEDLSAYARSVKDGSESNRLVSLLLHGPDGSGKTALAAAAALASEFPLVRMLYSNQMAGMGESAKMNYIDNVFRDCYKSPLSVLVVDSVETIVGWMPVGPRFSNEVTQLLKVKITAKPPKGHRLLIISTTSRYSVLQQMDLLSCFDRDIGVPNITSFKALNTLIAQTGFFDQQACAQIMDQLARVQPNLNISVKSVLTSMETARFKKDPVNDLVDLIATGSHI</sequence>
<keyword evidence="3 12" id="KW-0813">Transport</keyword>
<evidence type="ECO:0000313" key="16">
    <source>
        <dbReference type="EMBL" id="KAH3685447.1"/>
    </source>
</evidence>
<dbReference type="InterPro" id="IPR009010">
    <property type="entry name" value="Asp_de-COase-like_dom_sf"/>
</dbReference>
<protein>
    <recommendedName>
        <fullName evidence="11 12">Vesicular-fusion protein SEC18</fullName>
    </recommendedName>
</protein>
<evidence type="ECO:0000256" key="7">
    <source>
        <dbReference type="ARBA" id="ARBA00022840"/>
    </source>
</evidence>
<dbReference type="GO" id="GO:0005795">
    <property type="term" value="C:Golgi stack"/>
    <property type="evidence" value="ECO:0007669"/>
    <property type="project" value="TreeGrafter"/>
</dbReference>
<name>A0A9P8Q7J7_WICPI</name>
<dbReference type="GO" id="GO:0043001">
    <property type="term" value="P:Golgi to plasma membrane protein transport"/>
    <property type="evidence" value="ECO:0007669"/>
    <property type="project" value="TreeGrafter"/>
</dbReference>
<keyword evidence="9 12" id="KW-0653">Protein transport</keyword>
<comment type="subcellular location">
    <subcellularLocation>
        <location evidence="1 12">Cytoplasm</location>
    </subcellularLocation>
</comment>
<dbReference type="Gene3D" id="2.40.40.20">
    <property type="match status" value="1"/>
</dbReference>
<dbReference type="SUPFAM" id="SSF50692">
    <property type="entry name" value="ADC-like"/>
    <property type="match status" value="1"/>
</dbReference>
<evidence type="ECO:0000313" key="17">
    <source>
        <dbReference type="Proteomes" id="UP000774326"/>
    </source>
</evidence>
<dbReference type="SMART" id="SM01073">
    <property type="entry name" value="CDC48_N"/>
    <property type="match status" value="1"/>
</dbReference>
<keyword evidence="6 12" id="KW-0547">Nucleotide-binding</keyword>
<keyword evidence="4 12" id="KW-0963">Cytoplasm</keyword>
<dbReference type="Pfam" id="PF17862">
    <property type="entry name" value="AAA_lid_3"/>
    <property type="match status" value="1"/>
</dbReference>
<feature type="domain" description="AAA+ ATPase" evidence="14">
    <location>
        <begin position="295"/>
        <end position="442"/>
    </location>
</feature>
<dbReference type="Gene3D" id="1.10.8.60">
    <property type="match status" value="1"/>
</dbReference>
<dbReference type="FunFam" id="3.40.50.300:FF:000187">
    <property type="entry name" value="Vesicular-fusion ATPase SEC18"/>
    <property type="match status" value="1"/>
</dbReference>
<comment type="similarity">
    <text evidence="2 12">Belongs to the AAA ATPase family.</text>
</comment>
<organism evidence="16 17">
    <name type="scientific">Wickerhamomyces pijperi</name>
    <name type="common">Yeast</name>
    <name type="synonym">Pichia pijperi</name>
    <dbReference type="NCBI Taxonomy" id="599730"/>
    <lineage>
        <taxon>Eukaryota</taxon>
        <taxon>Fungi</taxon>
        <taxon>Dikarya</taxon>
        <taxon>Ascomycota</taxon>
        <taxon>Saccharomycotina</taxon>
        <taxon>Saccharomycetes</taxon>
        <taxon>Phaffomycetales</taxon>
        <taxon>Wickerhamomycetaceae</taxon>
        <taxon>Wickerhamomyces</taxon>
    </lineage>
</organism>
<evidence type="ECO:0000256" key="1">
    <source>
        <dbReference type="ARBA" id="ARBA00004496"/>
    </source>
</evidence>
<dbReference type="SUPFAM" id="SSF54585">
    <property type="entry name" value="Cdc48 domain 2-like"/>
    <property type="match status" value="1"/>
</dbReference>
<proteinExistence type="inferred from homology"/>
<evidence type="ECO:0000256" key="9">
    <source>
        <dbReference type="ARBA" id="ARBA00022927"/>
    </source>
</evidence>
<gene>
    <name evidence="16" type="ORF">WICPIJ_003562</name>
</gene>
<dbReference type="GO" id="GO:0005524">
    <property type="term" value="F:ATP binding"/>
    <property type="evidence" value="ECO:0007669"/>
    <property type="project" value="UniProtKB-UniRule"/>
</dbReference>
<comment type="function">
    <text evidence="10 12">Required for vesicle-mediated transport. Catalyzes the fusion of transport vesicles within the Golgi cisternae. Is also required for transport from the endoplasmic reticulum to the Golgi stack. Seems to function as a fusion protein required for the delivery of cargo proteins to all compartments of the Golgi stack independent of vesicle origin.</text>
</comment>
<feature type="domain" description="AAA+ ATPase" evidence="14">
    <location>
        <begin position="579"/>
        <end position="715"/>
    </location>
</feature>
<dbReference type="FunFam" id="1.10.8.60:FF:000026">
    <property type="entry name" value="vesicle-fusing ATPase isoform X1"/>
    <property type="match status" value="1"/>
</dbReference>
<evidence type="ECO:0000256" key="10">
    <source>
        <dbReference type="ARBA" id="ARBA00056429"/>
    </source>
</evidence>
<comment type="caution">
    <text evidence="16">The sequence shown here is derived from an EMBL/GenBank/DDBJ whole genome shotgun (WGS) entry which is preliminary data.</text>
</comment>
<reference evidence="16" key="2">
    <citation type="submission" date="2021-01" db="EMBL/GenBank/DDBJ databases">
        <authorList>
            <person name="Schikora-Tamarit M.A."/>
        </authorList>
    </citation>
    <scope>NUCLEOTIDE SEQUENCE</scope>
    <source>
        <strain evidence="16">CBS2887</strain>
    </source>
</reference>
<dbReference type="PROSITE" id="PS00674">
    <property type="entry name" value="AAA"/>
    <property type="match status" value="1"/>
</dbReference>
<evidence type="ECO:0000256" key="12">
    <source>
        <dbReference type="RuleBase" id="RU367045"/>
    </source>
</evidence>
<evidence type="ECO:0000256" key="8">
    <source>
        <dbReference type="ARBA" id="ARBA00022892"/>
    </source>
</evidence>
<keyword evidence="8 12" id="KW-0931">ER-Golgi transport</keyword>
<dbReference type="SUPFAM" id="SSF52540">
    <property type="entry name" value="P-loop containing nucleoside triphosphate hydrolases"/>
    <property type="match status" value="2"/>
</dbReference>
<dbReference type="InterPro" id="IPR003960">
    <property type="entry name" value="ATPase_AAA_CS"/>
</dbReference>
<evidence type="ECO:0000259" key="14">
    <source>
        <dbReference type="SMART" id="SM00382"/>
    </source>
</evidence>
<evidence type="ECO:0000256" key="6">
    <source>
        <dbReference type="ARBA" id="ARBA00022741"/>
    </source>
</evidence>
<dbReference type="Proteomes" id="UP000774326">
    <property type="component" value="Unassembled WGS sequence"/>
</dbReference>
<dbReference type="PANTHER" id="PTHR23078:SF3">
    <property type="entry name" value="VESICLE-FUSING ATPASE"/>
    <property type="match status" value="1"/>
</dbReference>
<feature type="domain" description="CDC48 N-terminal subdomain" evidence="15">
    <location>
        <begin position="51"/>
        <end position="127"/>
    </location>
</feature>
<keyword evidence="7 12" id="KW-0067">ATP-binding</keyword>
<keyword evidence="12" id="KW-0378">Hydrolase</keyword>
<dbReference type="Gene3D" id="3.10.330.10">
    <property type="match status" value="1"/>
</dbReference>
<dbReference type="EMBL" id="JAEUBG010001988">
    <property type="protein sequence ID" value="KAH3685447.1"/>
    <property type="molecule type" value="Genomic_DNA"/>
</dbReference>
<evidence type="ECO:0000256" key="11">
    <source>
        <dbReference type="ARBA" id="ARBA00068637"/>
    </source>
</evidence>
<dbReference type="InterPro" id="IPR027417">
    <property type="entry name" value="P-loop_NTPase"/>
</dbReference>
<dbReference type="GO" id="GO:0035494">
    <property type="term" value="P:SNARE complex disassembly"/>
    <property type="evidence" value="ECO:0007669"/>
    <property type="project" value="InterPro"/>
</dbReference>
<dbReference type="InterPro" id="IPR003593">
    <property type="entry name" value="AAA+_ATPase"/>
</dbReference>
<dbReference type="Pfam" id="PF02933">
    <property type="entry name" value="CDC48_2"/>
    <property type="match status" value="1"/>
</dbReference>
<evidence type="ECO:0000256" key="5">
    <source>
        <dbReference type="ARBA" id="ARBA00022737"/>
    </source>
</evidence>
<dbReference type="InterPro" id="IPR003959">
    <property type="entry name" value="ATPase_AAA_core"/>
</dbReference>
<reference evidence="16" key="1">
    <citation type="journal article" date="2021" name="Open Biol.">
        <title>Shared evolutionary footprints suggest mitochondrial oxidative damage underlies multiple complex I losses in fungi.</title>
        <authorList>
            <person name="Schikora-Tamarit M.A."/>
            <person name="Marcet-Houben M."/>
            <person name="Nosek J."/>
            <person name="Gabaldon T."/>
        </authorList>
    </citation>
    <scope>NUCLEOTIDE SEQUENCE</scope>
    <source>
        <strain evidence="16">CBS2887</strain>
    </source>
</reference>
<dbReference type="SMART" id="SM00382">
    <property type="entry name" value="AAA"/>
    <property type="match status" value="2"/>
</dbReference>
<evidence type="ECO:0000256" key="2">
    <source>
        <dbReference type="ARBA" id="ARBA00006914"/>
    </source>
</evidence>
<dbReference type="Gene3D" id="3.40.50.300">
    <property type="entry name" value="P-loop containing nucleotide triphosphate hydrolases"/>
    <property type="match status" value="2"/>
</dbReference>
<dbReference type="InterPro" id="IPR004201">
    <property type="entry name" value="Cdc48_dom2"/>
</dbReference>
<dbReference type="PANTHER" id="PTHR23078">
    <property type="entry name" value="VESICULAR-FUSION PROTEIN NSF"/>
    <property type="match status" value="1"/>
</dbReference>
<dbReference type="GO" id="GO:0006891">
    <property type="term" value="P:intra-Golgi vesicle-mediated transport"/>
    <property type="evidence" value="ECO:0007669"/>
    <property type="project" value="TreeGrafter"/>
</dbReference>
<dbReference type="CDD" id="cd19504">
    <property type="entry name" value="RecA-like_NSF-SEC18_r1-like"/>
    <property type="match status" value="1"/>
</dbReference>
<dbReference type="FunFam" id="3.40.50.300:FF:000166">
    <property type="entry name" value="vesicle-fusing ATPase isoform X1"/>
    <property type="match status" value="1"/>
</dbReference>
<accession>A0A9P8Q7J7</accession>
<dbReference type="InterPro" id="IPR039812">
    <property type="entry name" value="Vesicle-fus_ATPase"/>
</dbReference>
<evidence type="ECO:0000256" key="3">
    <source>
        <dbReference type="ARBA" id="ARBA00022448"/>
    </source>
</evidence>
<keyword evidence="17" id="KW-1185">Reference proteome</keyword>
<dbReference type="FunFam" id="2.40.40.20:FF:000012">
    <property type="entry name" value="Vesicle-fusing ATPase protein"/>
    <property type="match status" value="1"/>
</dbReference>
<dbReference type="InterPro" id="IPR041569">
    <property type="entry name" value="AAA_lid_3"/>
</dbReference>
<evidence type="ECO:0000256" key="13">
    <source>
        <dbReference type="SAM" id="MobiDB-lite"/>
    </source>
</evidence>
<dbReference type="OrthoDB" id="9982946at2759"/>
<keyword evidence="5" id="KW-0677">Repeat</keyword>
<dbReference type="CDD" id="cd00009">
    <property type="entry name" value="AAA"/>
    <property type="match status" value="1"/>
</dbReference>
<dbReference type="AlphaFoldDB" id="A0A9P8Q7J7"/>
<dbReference type="InterPro" id="IPR003338">
    <property type="entry name" value="CDC4_N-term_subdom"/>
</dbReference>
<feature type="region of interest" description="Disordered" evidence="13">
    <location>
        <begin position="30"/>
        <end position="50"/>
    </location>
</feature>
<evidence type="ECO:0000256" key="4">
    <source>
        <dbReference type="ARBA" id="ARBA00022490"/>
    </source>
</evidence>
<evidence type="ECO:0000259" key="15">
    <source>
        <dbReference type="SMART" id="SM01073"/>
    </source>
</evidence>